<dbReference type="Gene3D" id="6.10.340.10">
    <property type="match status" value="1"/>
</dbReference>
<comment type="catalytic activity">
    <reaction evidence="1">
        <text>ATP + protein L-histidine = ADP + protein N-phospho-L-histidine.</text>
        <dbReference type="EC" id="2.7.13.3"/>
    </reaction>
</comment>
<dbReference type="InterPro" id="IPR003660">
    <property type="entry name" value="HAMP_dom"/>
</dbReference>
<feature type="transmembrane region" description="Helical" evidence="12">
    <location>
        <begin position="158"/>
        <end position="179"/>
    </location>
</feature>
<evidence type="ECO:0000259" key="13">
    <source>
        <dbReference type="PROSITE" id="PS50109"/>
    </source>
</evidence>
<dbReference type="InterPro" id="IPR050428">
    <property type="entry name" value="TCS_sensor_his_kinase"/>
</dbReference>
<evidence type="ECO:0000256" key="6">
    <source>
        <dbReference type="ARBA" id="ARBA00022692"/>
    </source>
</evidence>
<dbReference type="Gene3D" id="3.30.565.10">
    <property type="entry name" value="Histidine kinase-like ATPase, C-terminal domain"/>
    <property type="match status" value="1"/>
</dbReference>
<keyword evidence="8 12" id="KW-1133">Transmembrane helix</keyword>
<dbReference type="Pfam" id="PF02518">
    <property type="entry name" value="HATPase_c"/>
    <property type="match status" value="1"/>
</dbReference>
<reference evidence="15" key="1">
    <citation type="submission" date="2021-03" db="EMBL/GenBank/DDBJ databases">
        <title>Actinotalea soli sp. nov., isolated from soil.</title>
        <authorList>
            <person name="Ping W."/>
            <person name="Zhang J."/>
        </authorList>
    </citation>
    <scope>NUCLEOTIDE SEQUENCE</scope>
    <source>
        <strain evidence="15">BY-33</strain>
    </source>
</reference>
<dbReference type="InterPro" id="IPR036097">
    <property type="entry name" value="HisK_dim/P_sf"/>
</dbReference>
<dbReference type="InterPro" id="IPR003661">
    <property type="entry name" value="HisK_dim/P_dom"/>
</dbReference>
<evidence type="ECO:0000259" key="14">
    <source>
        <dbReference type="PROSITE" id="PS50885"/>
    </source>
</evidence>
<keyword evidence="9" id="KW-0902">Two-component regulatory system</keyword>
<keyword evidence="5" id="KW-0808">Transferase</keyword>
<evidence type="ECO:0000256" key="1">
    <source>
        <dbReference type="ARBA" id="ARBA00000085"/>
    </source>
</evidence>
<dbReference type="SMART" id="SM00388">
    <property type="entry name" value="HisKA"/>
    <property type="match status" value="1"/>
</dbReference>
<dbReference type="SMART" id="SM00387">
    <property type="entry name" value="HATPase_c"/>
    <property type="match status" value="1"/>
</dbReference>
<evidence type="ECO:0000256" key="9">
    <source>
        <dbReference type="ARBA" id="ARBA00023012"/>
    </source>
</evidence>
<evidence type="ECO:0000256" key="7">
    <source>
        <dbReference type="ARBA" id="ARBA00022777"/>
    </source>
</evidence>
<evidence type="ECO:0000256" key="3">
    <source>
        <dbReference type="ARBA" id="ARBA00012438"/>
    </source>
</evidence>
<evidence type="ECO:0000256" key="8">
    <source>
        <dbReference type="ARBA" id="ARBA00022989"/>
    </source>
</evidence>
<dbReference type="InterPro" id="IPR003594">
    <property type="entry name" value="HATPase_dom"/>
</dbReference>
<dbReference type="EC" id="2.7.13.3" evidence="3"/>
<dbReference type="Proteomes" id="UP000664209">
    <property type="component" value="Unassembled WGS sequence"/>
</dbReference>
<keyword evidence="10 12" id="KW-0472">Membrane</keyword>
<proteinExistence type="predicted"/>
<dbReference type="CDD" id="cd00075">
    <property type="entry name" value="HATPase"/>
    <property type="match status" value="1"/>
</dbReference>
<sequence>MDRWSLRVRLTVLTAASLCVTLVIGAVALTTVLSSSRVAALDEIARERVAVVEDLVLTDQLPATLPVSEPGELVQLVDAAGQVVASSPNASRTLPVLPAEDLAELSGPQVTVLTTTASAYDGETRAAVLGTTYRGEPVTIVATVPLAEVQGLVDALRLALVGVVPVLTALLALAIWLVLGRALHPVDQLRRAAAQVARSGGPGALPVPRTDDELAALARTLNEMLDRLEVAAARQRAFVADAAHELRSPLAALRASIEVARAHPETYPAGALAQDLEEEVLRMQALVDDLLLLARMGSHPRPRTTLDLRAAVEEVVGGLVAGGGLVVVRAEGQGEAQGEHAAVVRVVRNLVENAARHARTTVQVAVAEGEVTVEDDGNGIPAEDRERVFARFVRLDEAREREAGGSGLGLAIAREIAREHGGDVTLDEGRLGGLLARVRLPRSSEAAPGEVAGAVGQDSPATGAETKTQKG</sequence>
<evidence type="ECO:0000256" key="11">
    <source>
        <dbReference type="SAM" id="MobiDB-lite"/>
    </source>
</evidence>
<dbReference type="InterPro" id="IPR036890">
    <property type="entry name" value="HATPase_C_sf"/>
</dbReference>
<gene>
    <name evidence="15" type="ORF">J4G33_08445</name>
</gene>
<dbReference type="SUPFAM" id="SSF47384">
    <property type="entry name" value="Homodimeric domain of signal transducing histidine kinase"/>
    <property type="match status" value="1"/>
</dbReference>
<comment type="subcellular location">
    <subcellularLocation>
        <location evidence="2">Cell membrane</location>
    </subcellularLocation>
</comment>
<dbReference type="InterPro" id="IPR005467">
    <property type="entry name" value="His_kinase_dom"/>
</dbReference>
<dbReference type="GO" id="GO:0000155">
    <property type="term" value="F:phosphorelay sensor kinase activity"/>
    <property type="evidence" value="ECO:0007669"/>
    <property type="project" value="InterPro"/>
</dbReference>
<dbReference type="PANTHER" id="PTHR45436">
    <property type="entry name" value="SENSOR HISTIDINE KINASE YKOH"/>
    <property type="match status" value="1"/>
</dbReference>
<organism evidence="15 16">
    <name type="scientific">Actinotalea soli</name>
    <dbReference type="NCBI Taxonomy" id="2819234"/>
    <lineage>
        <taxon>Bacteria</taxon>
        <taxon>Bacillati</taxon>
        <taxon>Actinomycetota</taxon>
        <taxon>Actinomycetes</taxon>
        <taxon>Micrococcales</taxon>
        <taxon>Cellulomonadaceae</taxon>
        <taxon>Actinotalea</taxon>
    </lineage>
</organism>
<dbReference type="Gene3D" id="1.10.287.130">
    <property type="match status" value="1"/>
</dbReference>
<dbReference type="EMBL" id="JAGEMK010000003">
    <property type="protein sequence ID" value="MBO1751828.1"/>
    <property type="molecule type" value="Genomic_DNA"/>
</dbReference>
<evidence type="ECO:0000313" key="16">
    <source>
        <dbReference type="Proteomes" id="UP000664209"/>
    </source>
</evidence>
<dbReference type="PROSITE" id="PS50109">
    <property type="entry name" value="HIS_KIN"/>
    <property type="match status" value="1"/>
</dbReference>
<keyword evidence="16" id="KW-1185">Reference proteome</keyword>
<dbReference type="SUPFAM" id="SSF158472">
    <property type="entry name" value="HAMP domain-like"/>
    <property type="match status" value="1"/>
</dbReference>
<keyword evidence="7" id="KW-0418">Kinase</keyword>
<feature type="compositionally biased region" description="Low complexity" evidence="11">
    <location>
        <begin position="445"/>
        <end position="456"/>
    </location>
</feature>
<dbReference type="SUPFAM" id="SSF55874">
    <property type="entry name" value="ATPase domain of HSP90 chaperone/DNA topoisomerase II/histidine kinase"/>
    <property type="match status" value="1"/>
</dbReference>
<evidence type="ECO:0000256" key="2">
    <source>
        <dbReference type="ARBA" id="ARBA00004236"/>
    </source>
</evidence>
<dbReference type="CDD" id="cd06225">
    <property type="entry name" value="HAMP"/>
    <property type="match status" value="1"/>
</dbReference>
<dbReference type="CDD" id="cd00082">
    <property type="entry name" value="HisKA"/>
    <property type="match status" value="1"/>
</dbReference>
<dbReference type="AlphaFoldDB" id="A0A939LPY7"/>
<name>A0A939LPY7_9CELL</name>
<comment type="caution">
    <text evidence="15">The sequence shown here is derived from an EMBL/GenBank/DDBJ whole genome shotgun (WGS) entry which is preliminary data.</text>
</comment>
<dbReference type="SMART" id="SM00304">
    <property type="entry name" value="HAMP"/>
    <property type="match status" value="1"/>
</dbReference>
<dbReference type="PANTHER" id="PTHR45436:SF5">
    <property type="entry name" value="SENSOR HISTIDINE KINASE TRCS"/>
    <property type="match status" value="1"/>
</dbReference>
<keyword evidence="4" id="KW-0597">Phosphoprotein</keyword>
<protein>
    <recommendedName>
        <fullName evidence="3">histidine kinase</fullName>
        <ecNumber evidence="3">2.7.13.3</ecNumber>
    </recommendedName>
</protein>
<dbReference type="Pfam" id="PF00672">
    <property type="entry name" value="HAMP"/>
    <property type="match status" value="1"/>
</dbReference>
<evidence type="ECO:0000256" key="10">
    <source>
        <dbReference type="ARBA" id="ARBA00023136"/>
    </source>
</evidence>
<evidence type="ECO:0000256" key="12">
    <source>
        <dbReference type="SAM" id="Phobius"/>
    </source>
</evidence>
<feature type="region of interest" description="Disordered" evidence="11">
    <location>
        <begin position="442"/>
        <end position="471"/>
    </location>
</feature>
<feature type="domain" description="HAMP" evidence="14">
    <location>
        <begin position="180"/>
        <end position="233"/>
    </location>
</feature>
<dbReference type="RefSeq" id="WP_208055490.1">
    <property type="nucleotide sequence ID" value="NZ_JAGEMK010000003.1"/>
</dbReference>
<dbReference type="PROSITE" id="PS50885">
    <property type="entry name" value="HAMP"/>
    <property type="match status" value="1"/>
</dbReference>
<evidence type="ECO:0000256" key="5">
    <source>
        <dbReference type="ARBA" id="ARBA00022679"/>
    </source>
</evidence>
<evidence type="ECO:0000313" key="15">
    <source>
        <dbReference type="EMBL" id="MBO1751828.1"/>
    </source>
</evidence>
<evidence type="ECO:0000256" key="4">
    <source>
        <dbReference type="ARBA" id="ARBA00022553"/>
    </source>
</evidence>
<accession>A0A939LPY7</accession>
<feature type="domain" description="Histidine kinase" evidence="13">
    <location>
        <begin position="241"/>
        <end position="444"/>
    </location>
</feature>
<dbReference type="PRINTS" id="PR00344">
    <property type="entry name" value="BCTRLSENSOR"/>
</dbReference>
<dbReference type="Pfam" id="PF00512">
    <property type="entry name" value="HisKA"/>
    <property type="match status" value="1"/>
</dbReference>
<dbReference type="InterPro" id="IPR004358">
    <property type="entry name" value="Sig_transdc_His_kin-like_C"/>
</dbReference>
<keyword evidence="6 12" id="KW-0812">Transmembrane</keyword>
<dbReference type="GO" id="GO:0005886">
    <property type="term" value="C:plasma membrane"/>
    <property type="evidence" value="ECO:0007669"/>
    <property type="project" value="UniProtKB-SubCell"/>
</dbReference>